<feature type="transmembrane region" description="Helical" evidence="6">
    <location>
        <begin position="167"/>
        <end position="186"/>
    </location>
</feature>
<dbReference type="InterPro" id="IPR011701">
    <property type="entry name" value="MFS"/>
</dbReference>
<dbReference type="Proteomes" id="UP000054302">
    <property type="component" value="Unassembled WGS sequence"/>
</dbReference>
<feature type="transmembrane region" description="Helical" evidence="6">
    <location>
        <begin position="82"/>
        <end position="102"/>
    </location>
</feature>
<organism evidence="8 9">
    <name type="scientific">Exophiala mesophila</name>
    <name type="common">Black yeast-like fungus</name>
    <dbReference type="NCBI Taxonomy" id="212818"/>
    <lineage>
        <taxon>Eukaryota</taxon>
        <taxon>Fungi</taxon>
        <taxon>Dikarya</taxon>
        <taxon>Ascomycota</taxon>
        <taxon>Pezizomycotina</taxon>
        <taxon>Eurotiomycetes</taxon>
        <taxon>Chaetothyriomycetidae</taxon>
        <taxon>Chaetothyriales</taxon>
        <taxon>Herpotrichiellaceae</taxon>
        <taxon>Exophiala</taxon>
    </lineage>
</organism>
<evidence type="ECO:0000259" key="7">
    <source>
        <dbReference type="PROSITE" id="PS50850"/>
    </source>
</evidence>
<dbReference type="Gene3D" id="1.20.1250.20">
    <property type="entry name" value="MFS general substrate transporter like domains"/>
    <property type="match status" value="1"/>
</dbReference>
<dbReference type="InterPro" id="IPR020846">
    <property type="entry name" value="MFS_dom"/>
</dbReference>
<proteinExistence type="predicted"/>
<name>A0A0D1ZNF1_EXOME</name>
<evidence type="ECO:0000256" key="3">
    <source>
        <dbReference type="ARBA" id="ARBA00022989"/>
    </source>
</evidence>
<dbReference type="EMBL" id="KN847521">
    <property type="protein sequence ID" value="KIV95464.1"/>
    <property type="molecule type" value="Genomic_DNA"/>
</dbReference>
<feature type="transmembrane region" description="Helical" evidence="6">
    <location>
        <begin position="198"/>
        <end position="218"/>
    </location>
</feature>
<keyword evidence="9" id="KW-1185">Reference proteome</keyword>
<dbReference type="GO" id="GO:0022857">
    <property type="term" value="F:transmembrane transporter activity"/>
    <property type="evidence" value="ECO:0007669"/>
    <property type="project" value="InterPro"/>
</dbReference>
<feature type="transmembrane region" description="Helical" evidence="6">
    <location>
        <begin position="269"/>
        <end position="288"/>
    </location>
</feature>
<feature type="transmembrane region" description="Helical" evidence="6">
    <location>
        <begin position="437"/>
        <end position="459"/>
    </location>
</feature>
<feature type="domain" description="Major facilitator superfamily (MFS) profile" evidence="7">
    <location>
        <begin position="45"/>
        <end position="487"/>
    </location>
</feature>
<feature type="transmembrane region" description="Helical" evidence="6">
    <location>
        <begin position="109"/>
        <end position="129"/>
    </location>
</feature>
<feature type="transmembrane region" description="Helical" evidence="6">
    <location>
        <begin position="375"/>
        <end position="393"/>
    </location>
</feature>
<feature type="compositionally biased region" description="Basic and acidic residues" evidence="5">
    <location>
        <begin position="571"/>
        <end position="586"/>
    </location>
</feature>
<evidence type="ECO:0000256" key="5">
    <source>
        <dbReference type="SAM" id="MobiDB-lite"/>
    </source>
</evidence>
<evidence type="ECO:0000256" key="1">
    <source>
        <dbReference type="ARBA" id="ARBA00004141"/>
    </source>
</evidence>
<protein>
    <recommendedName>
        <fullName evidence="7">Major facilitator superfamily (MFS) profile domain-containing protein</fullName>
    </recommendedName>
</protein>
<keyword evidence="4 6" id="KW-0472">Membrane</keyword>
<feature type="transmembrane region" description="Helical" evidence="6">
    <location>
        <begin position="308"/>
        <end position="329"/>
    </location>
</feature>
<dbReference type="PANTHER" id="PTHR23501:SF201">
    <property type="entry name" value="MFS AFLATOXIN EFFLUX PUMP"/>
    <property type="match status" value="1"/>
</dbReference>
<evidence type="ECO:0000256" key="4">
    <source>
        <dbReference type="ARBA" id="ARBA00023136"/>
    </source>
</evidence>
<dbReference type="HOGENOM" id="CLU_000960_22_1_1"/>
<dbReference type="GeneID" id="27320963"/>
<dbReference type="Pfam" id="PF07690">
    <property type="entry name" value="MFS_1"/>
    <property type="match status" value="1"/>
</dbReference>
<evidence type="ECO:0000256" key="6">
    <source>
        <dbReference type="SAM" id="Phobius"/>
    </source>
</evidence>
<dbReference type="PROSITE" id="PS50850">
    <property type="entry name" value="MFS"/>
    <property type="match status" value="1"/>
</dbReference>
<dbReference type="PANTHER" id="PTHR23501">
    <property type="entry name" value="MAJOR FACILITATOR SUPERFAMILY"/>
    <property type="match status" value="1"/>
</dbReference>
<feature type="transmembrane region" description="Helical" evidence="6">
    <location>
        <begin position="135"/>
        <end position="160"/>
    </location>
</feature>
<keyword evidence="3 6" id="KW-1133">Transmembrane helix</keyword>
<dbReference type="Gene3D" id="1.20.1720.10">
    <property type="entry name" value="Multidrug resistance protein D"/>
    <property type="match status" value="1"/>
</dbReference>
<dbReference type="FunFam" id="1.20.1250.20:FF:000196">
    <property type="entry name" value="MFS toxin efflux pump (AflT)"/>
    <property type="match status" value="1"/>
</dbReference>
<feature type="transmembrane region" description="Helical" evidence="6">
    <location>
        <begin position="508"/>
        <end position="530"/>
    </location>
</feature>
<dbReference type="OMA" id="RVAGQQM"/>
<dbReference type="AlphaFoldDB" id="A0A0D1ZNF1"/>
<evidence type="ECO:0000313" key="9">
    <source>
        <dbReference type="Proteomes" id="UP000054302"/>
    </source>
</evidence>
<dbReference type="SUPFAM" id="SSF103473">
    <property type="entry name" value="MFS general substrate transporter"/>
    <property type="match status" value="1"/>
</dbReference>
<dbReference type="GO" id="GO:0005886">
    <property type="term" value="C:plasma membrane"/>
    <property type="evidence" value="ECO:0007669"/>
    <property type="project" value="TreeGrafter"/>
</dbReference>
<reference evidence="8 9" key="1">
    <citation type="submission" date="2015-01" db="EMBL/GenBank/DDBJ databases">
        <title>The Genome Sequence of Exophiala mesophila CBS40295.</title>
        <authorList>
            <consortium name="The Broad Institute Genomics Platform"/>
            <person name="Cuomo C."/>
            <person name="de Hoog S."/>
            <person name="Gorbushina A."/>
            <person name="Stielow B."/>
            <person name="Teixiera M."/>
            <person name="Abouelleil A."/>
            <person name="Chapman S.B."/>
            <person name="Priest M."/>
            <person name="Young S.K."/>
            <person name="Wortman J."/>
            <person name="Nusbaum C."/>
            <person name="Birren B."/>
        </authorList>
    </citation>
    <scope>NUCLEOTIDE SEQUENCE [LARGE SCALE GENOMIC DNA]</scope>
    <source>
        <strain evidence="8 9">CBS 40295</strain>
    </source>
</reference>
<dbReference type="FunFam" id="1.20.1720.10:FF:000012">
    <property type="entry name" value="MFS toxin efflux pump (AflT)"/>
    <property type="match status" value="1"/>
</dbReference>
<sequence length="599" mass="64149">MLFKKSPKPEPEEAGGNPATTNVAKSQPQPSKDGEYPSTGKAAVVIIAMMAVSFLVALDRTIVATAIPVITNHFDSLNDVGWYASSYLLTTSTFQLLFGRVYTFYDPKWVYLCSITLFELGSLVCGSAQSSTALIIGRAIAGMGSAGTMSGAIVIMVHVVPLEKRPALMGSFGAVFAIASVSGPLLGGLFTDKVSWRWCFYINLPIGGLTMILIYFILHLPDHVRQDKLSWKTKLNKLDPVGTAFFMPSIICLLLALQWGGITYAWSDARIIVLLVLSGILIISFIFVQHWRQEFATLPPRILKHRSIIAGFIYSFFSGANMIVFVYFLQIWFQAIKGVTAVHAGIMNIPAILALTLAALIAGIGTKKIGYYTQWMYLSTVMSPIGAGLISTFTTTTNHQAWIGYQVIWGLGLGLGMQQPSMAAQTVLSKADIPTGISIMFFAQTLGGAVIVSIANNIFGNKLGAGLATIPGVDGDLVAHIGATDLRKVVTEQALPAVLEVYNLALRYAFYVGTAVACATVFGTVPMQWINLNAVAAEQKAAAAAAASAQETATAAKQSPPESTVGAEENLTDKEEGGEGREDNNSRGHQAVAKKTEEV</sequence>
<feature type="region of interest" description="Disordered" evidence="5">
    <location>
        <begin position="1"/>
        <end position="36"/>
    </location>
</feature>
<dbReference type="VEuPathDB" id="FungiDB:PV10_03118"/>
<feature type="transmembrane region" description="Helical" evidence="6">
    <location>
        <begin position="341"/>
        <end position="363"/>
    </location>
</feature>
<feature type="region of interest" description="Disordered" evidence="5">
    <location>
        <begin position="547"/>
        <end position="599"/>
    </location>
</feature>
<feature type="transmembrane region" description="Helical" evidence="6">
    <location>
        <begin position="399"/>
        <end position="416"/>
    </location>
</feature>
<evidence type="ECO:0000256" key="2">
    <source>
        <dbReference type="ARBA" id="ARBA00022692"/>
    </source>
</evidence>
<evidence type="ECO:0000313" key="8">
    <source>
        <dbReference type="EMBL" id="KIV95464.1"/>
    </source>
</evidence>
<comment type="subcellular location">
    <subcellularLocation>
        <location evidence="1">Membrane</location>
        <topology evidence="1">Multi-pass membrane protein</topology>
    </subcellularLocation>
</comment>
<feature type="transmembrane region" description="Helical" evidence="6">
    <location>
        <begin position="238"/>
        <end position="257"/>
    </location>
</feature>
<dbReference type="RefSeq" id="XP_016227038.1">
    <property type="nucleotide sequence ID" value="XM_016367520.1"/>
</dbReference>
<keyword evidence="2 6" id="KW-0812">Transmembrane</keyword>
<accession>A0A0D1ZNF1</accession>
<dbReference type="InterPro" id="IPR036259">
    <property type="entry name" value="MFS_trans_sf"/>
</dbReference>
<feature type="compositionally biased region" description="Low complexity" evidence="5">
    <location>
        <begin position="547"/>
        <end position="559"/>
    </location>
</feature>
<dbReference type="CDD" id="cd17502">
    <property type="entry name" value="MFS_Azr1_MDR_like"/>
    <property type="match status" value="1"/>
</dbReference>
<gene>
    <name evidence="8" type="ORF">PV10_03118</name>
</gene>
<dbReference type="OrthoDB" id="10021397at2759"/>
<feature type="transmembrane region" description="Helical" evidence="6">
    <location>
        <begin position="42"/>
        <end position="70"/>
    </location>
</feature>
<feature type="compositionally biased region" description="Polar residues" evidence="5">
    <location>
        <begin position="18"/>
        <end position="30"/>
    </location>
</feature>